<evidence type="ECO:0000313" key="3">
    <source>
        <dbReference type="Proteomes" id="UP000485058"/>
    </source>
</evidence>
<organism evidence="2 3">
    <name type="scientific">Haematococcus lacustris</name>
    <name type="common">Green alga</name>
    <name type="synonym">Haematococcus pluvialis</name>
    <dbReference type="NCBI Taxonomy" id="44745"/>
    <lineage>
        <taxon>Eukaryota</taxon>
        <taxon>Viridiplantae</taxon>
        <taxon>Chlorophyta</taxon>
        <taxon>core chlorophytes</taxon>
        <taxon>Chlorophyceae</taxon>
        <taxon>CS clade</taxon>
        <taxon>Chlamydomonadales</taxon>
        <taxon>Haematococcaceae</taxon>
        <taxon>Haematococcus</taxon>
    </lineage>
</organism>
<accession>A0A699YG89</accession>
<reference evidence="2 3" key="1">
    <citation type="submission" date="2020-02" db="EMBL/GenBank/DDBJ databases">
        <title>Draft genome sequence of Haematococcus lacustris strain NIES-144.</title>
        <authorList>
            <person name="Morimoto D."/>
            <person name="Nakagawa S."/>
            <person name="Yoshida T."/>
            <person name="Sawayama S."/>
        </authorList>
    </citation>
    <scope>NUCLEOTIDE SEQUENCE [LARGE SCALE GENOMIC DNA]</scope>
    <source>
        <strain evidence="2 3">NIES-144</strain>
    </source>
</reference>
<evidence type="ECO:0000259" key="1">
    <source>
        <dbReference type="Pfam" id="PF25474"/>
    </source>
</evidence>
<dbReference type="InterPro" id="IPR052994">
    <property type="entry name" value="Tiny_macrocysts_regulators"/>
</dbReference>
<dbReference type="Proteomes" id="UP000485058">
    <property type="component" value="Unassembled WGS sequence"/>
</dbReference>
<sequence>MVILYSSFLIDVQSSYQSGYTQLQGAKRLDPSFLERFAIFSREQQHTQQSSGAEGGAGASRAINLVSYVEYQKNLRLVIKSHREALLALRQFWTHLMHSHTSLNHLTEDVRNIDATIRQADAVYKMVLSRHAANVSILRLFAKFLEQVKHDPWQSAKWL</sequence>
<dbReference type="EMBL" id="BLLF01000217">
    <property type="protein sequence ID" value="GFH09210.1"/>
    <property type="molecule type" value="Genomic_DNA"/>
</dbReference>
<feature type="non-terminal residue" evidence="2">
    <location>
        <position position="159"/>
    </location>
</feature>
<protein>
    <recommendedName>
        <fullName evidence="1">TmcB/TmcC TPR repeats domain-containing protein</fullName>
    </recommendedName>
</protein>
<keyword evidence="3" id="KW-1185">Reference proteome</keyword>
<comment type="caution">
    <text evidence="2">The sequence shown here is derived from an EMBL/GenBank/DDBJ whole genome shotgun (WGS) entry which is preliminary data.</text>
</comment>
<dbReference type="AlphaFoldDB" id="A0A699YG89"/>
<proteinExistence type="predicted"/>
<dbReference type="InterPro" id="IPR057352">
    <property type="entry name" value="TPR_TmcB/C"/>
</dbReference>
<feature type="non-terminal residue" evidence="2">
    <location>
        <position position="1"/>
    </location>
</feature>
<dbReference type="PANTHER" id="PTHR31600">
    <property type="entry name" value="TINY MACROCYSTS PROTEIN B-RELATED"/>
    <property type="match status" value="1"/>
</dbReference>
<dbReference type="PANTHER" id="PTHR31600:SF2">
    <property type="entry name" value="GAMETE ENRICHED GENE 10 PROTEIN-RELATED"/>
    <property type="match status" value="1"/>
</dbReference>
<dbReference type="Pfam" id="PF25474">
    <property type="entry name" value="TPR_TmcB"/>
    <property type="match status" value="1"/>
</dbReference>
<name>A0A699YG89_HAELA</name>
<gene>
    <name evidence="2" type="ORF">HaLaN_04312</name>
</gene>
<feature type="domain" description="TmcB/TmcC TPR repeats" evidence="1">
    <location>
        <begin position="54"/>
        <end position="158"/>
    </location>
</feature>
<evidence type="ECO:0000313" key="2">
    <source>
        <dbReference type="EMBL" id="GFH09210.1"/>
    </source>
</evidence>